<protein>
    <recommendedName>
        <fullName evidence="2">tetraacyldisaccharide 4'-kinase</fullName>
        <ecNumber evidence="2">2.7.1.130</ecNumber>
    </recommendedName>
</protein>
<dbReference type="GO" id="GO:0005524">
    <property type="term" value="F:ATP binding"/>
    <property type="evidence" value="ECO:0007669"/>
    <property type="project" value="UniProtKB-KW"/>
</dbReference>
<reference evidence="11" key="2">
    <citation type="submission" date="2025-08" db="UniProtKB">
        <authorList>
            <consortium name="RefSeq"/>
        </authorList>
    </citation>
    <scope>IDENTIFICATION</scope>
    <source>
        <tissue evidence="11">Leaves</tissue>
    </source>
</reference>
<evidence type="ECO:0000256" key="9">
    <source>
        <dbReference type="ARBA" id="ARBA00023098"/>
    </source>
</evidence>
<keyword evidence="7" id="KW-0418">Kinase</keyword>
<organism evidence="10 11">
    <name type="scientific">Coffea arabica</name>
    <name type="common">Arabian coffee</name>
    <dbReference type="NCBI Taxonomy" id="13443"/>
    <lineage>
        <taxon>Eukaryota</taxon>
        <taxon>Viridiplantae</taxon>
        <taxon>Streptophyta</taxon>
        <taxon>Embryophyta</taxon>
        <taxon>Tracheophyta</taxon>
        <taxon>Spermatophyta</taxon>
        <taxon>Magnoliopsida</taxon>
        <taxon>eudicotyledons</taxon>
        <taxon>Gunneridae</taxon>
        <taxon>Pentapetalae</taxon>
        <taxon>asterids</taxon>
        <taxon>lamiids</taxon>
        <taxon>Gentianales</taxon>
        <taxon>Rubiaceae</taxon>
        <taxon>Ixoroideae</taxon>
        <taxon>Gardenieae complex</taxon>
        <taxon>Bertiereae - Coffeeae clade</taxon>
        <taxon>Coffeeae</taxon>
        <taxon>Coffea</taxon>
    </lineage>
</organism>
<evidence type="ECO:0000256" key="3">
    <source>
        <dbReference type="ARBA" id="ARBA00022516"/>
    </source>
</evidence>
<evidence type="ECO:0000256" key="7">
    <source>
        <dbReference type="ARBA" id="ARBA00022777"/>
    </source>
</evidence>
<dbReference type="GO" id="GO:0016020">
    <property type="term" value="C:membrane"/>
    <property type="evidence" value="ECO:0007669"/>
    <property type="project" value="GOC"/>
</dbReference>
<reference evidence="10" key="1">
    <citation type="journal article" date="2025" name="Foods">
        <title>Unveiling the Microbial Signatures of Arabica Coffee Cherries: Insights into Ripeness Specific Diversity, Functional Traits, and Implications for Quality and Safety.</title>
        <authorList>
            <consortium name="RefSeq"/>
            <person name="Tenea G.N."/>
            <person name="Cifuentes V."/>
            <person name="Reyes P."/>
            <person name="Cevallos-Vallejos M."/>
        </authorList>
    </citation>
    <scope>NUCLEOTIDE SEQUENCE [LARGE SCALE GENOMIC DNA]</scope>
</reference>
<evidence type="ECO:0000256" key="5">
    <source>
        <dbReference type="ARBA" id="ARBA00022679"/>
    </source>
</evidence>
<keyword evidence="5" id="KW-0808">Transferase</keyword>
<evidence type="ECO:0000256" key="2">
    <source>
        <dbReference type="ARBA" id="ARBA00012071"/>
    </source>
</evidence>
<keyword evidence="3" id="KW-0444">Lipid biosynthesis</keyword>
<proteinExistence type="inferred from homology"/>
<comment type="pathway">
    <text evidence="1">Glycolipid biosynthesis; lipid IV(A) biosynthesis; lipid IV(A) from (3R)-3-hydroxytetradecanoyl-[acyl-carrier-protein] and UDP-N-acetyl-alpha-D-glucosamine: step 6/6.</text>
</comment>
<dbReference type="InterPro" id="IPR003758">
    <property type="entry name" value="LpxK"/>
</dbReference>
<dbReference type="Proteomes" id="UP001652660">
    <property type="component" value="Chromosome 5c"/>
</dbReference>
<dbReference type="PANTHER" id="PTHR42724:SF1">
    <property type="entry name" value="TETRAACYLDISACCHARIDE 4'-KINASE, MITOCHONDRIAL-RELATED"/>
    <property type="match status" value="1"/>
</dbReference>
<evidence type="ECO:0000256" key="1">
    <source>
        <dbReference type="ARBA" id="ARBA00004870"/>
    </source>
</evidence>
<dbReference type="OrthoDB" id="10266567at2759"/>
<sequence length="401" mass="44757">MEKLRRLVIQIASTPPSQRFSALSPLQLSLIPLLSIASSIYNLALLIRHRLYYLGIFHKRRLPVPVLSVGNLTWGGNGKTPMVEFVARWLIDSGISPLILTRGYGGGDEAKMLQRHLHGTSAKVGVGANRAATAASFLERHGYLNFSDSTCSTKAFLSKKARTDSFSDKIGVAILDDGMQHLQLWRDLEIIMVNGMMPWGNLELIPLGPLREPLAALGRADVVVIHHADLVAEQNIEAIESTVWKVSDSIPIFLTQMAPSYFLKAGNTSCVLSLRAIYDMIVLCVSAIGFPESFVQTILKMGPKHVDRLDFSDHHLFQAKDITIIRRRLKELESAYGMQPIVVVTEKDYDRAPDVLNHVNPYQALVLCSSMQILPREGRTEDNFKKFLRERLKSLSDSKIT</sequence>
<gene>
    <name evidence="11" type="primary">LOC113690516</name>
</gene>
<name>A0A6P6SDM9_COFAR</name>
<dbReference type="NCBIfam" id="TIGR00682">
    <property type="entry name" value="lpxK"/>
    <property type="match status" value="1"/>
</dbReference>
<dbReference type="EC" id="2.7.1.130" evidence="2"/>
<evidence type="ECO:0000256" key="4">
    <source>
        <dbReference type="ARBA" id="ARBA00022556"/>
    </source>
</evidence>
<dbReference type="Pfam" id="PF02606">
    <property type="entry name" value="LpxK"/>
    <property type="match status" value="1"/>
</dbReference>
<dbReference type="GO" id="GO:0009245">
    <property type="term" value="P:lipid A biosynthetic process"/>
    <property type="evidence" value="ECO:0007669"/>
    <property type="project" value="UniProtKB-KW"/>
</dbReference>
<evidence type="ECO:0000313" key="10">
    <source>
        <dbReference type="Proteomes" id="UP001652660"/>
    </source>
</evidence>
<keyword evidence="8" id="KW-0067">ATP-binding</keyword>
<dbReference type="UniPathway" id="UPA00359">
    <property type="reaction ID" value="UER00482"/>
</dbReference>
<accession>A0A6P6SDM9</accession>
<keyword evidence="10" id="KW-1185">Reference proteome</keyword>
<keyword evidence="4" id="KW-0441">Lipid A biosynthesis</keyword>
<dbReference type="RefSeq" id="XP_027064245.1">
    <property type="nucleotide sequence ID" value="XM_027208444.2"/>
</dbReference>
<keyword evidence="6" id="KW-0547">Nucleotide-binding</keyword>
<evidence type="ECO:0000256" key="6">
    <source>
        <dbReference type="ARBA" id="ARBA00022741"/>
    </source>
</evidence>
<keyword evidence="9" id="KW-0443">Lipid metabolism</keyword>
<evidence type="ECO:0000313" key="11">
    <source>
        <dbReference type="RefSeq" id="XP_027064245.1"/>
    </source>
</evidence>
<dbReference type="GO" id="GO:0009029">
    <property type="term" value="F:lipid-A 4'-kinase activity"/>
    <property type="evidence" value="ECO:0007669"/>
    <property type="project" value="UniProtKB-EC"/>
</dbReference>
<dbReference type="AlphaFoldDB" id="A0A6P6SDM9"/>
<dbReference type="PANTHER" id="PTHR42724">
    <property type="entry name" value="TETRAACYLDISACCHARIDE 4'-KINASE"/>
    <property type="match status" value="1"/>
</dbReference>
<dbReference type="HAMAP" id="MF_00409">
    <property type="entry name" value="LpxK"/>
    <property type="match status" value="1"/>
</dbReference>
<evidence type="ECO:0000256" key="8">
    <source>
        <dbReference type="ARBA" id="ARBA00022840"/>
    </source>
</evidence>
<dbReference type="GeneID" id="113690516"/>